<protein>
    <recommendedName>
        <fullName evidence="5">Protein broad-minded</fullName>
    </recommendedName>
</protein>
<gene>
    <name evidence="3" type="ORF">Poli38472_002524</name>
</gene>
<evidence type="ECO:0000313" key="3">
    <source>
        <dbReference type="EMBL" id="TMW63583.1"/>
    </source>
</evidence>
<accession>A0A8K1FME8</accession>
<evidence type="ECO:0000259" key="2">
    <source>
        <dbReference type="Pfam" id="PF23440"/>
    </source>
</evidence>
<dbReference type="SUPFAM" id="SSF47923">
    <property type="entry name" value="Ypt/Rab-GAP domain of gyp1p"/>
    <property type="match status" value="1"/>
</dbReference>
<proteinExistence type="predicted"/>
<dbReference type="Pfam" id="PF14961">
    <property type="entry name" value="BROMI"/>
    <property type="match status" value="1"/>
</dbReference>
<dbReference type="OrthoDB" id="1668230at2759"/>
<dbReference type="InterPro" id="IPR035969">
    <property type="entry name" value="Rab-GAP_TBC_sf"/>
</dbReference>
<dbReference type="EMBL" id="SPLM01000072">
    <property type="protein sequence ID" value="TMW63583.1"/>
    <property type="molecule type" value="Genomic_DNA"/>
</dbReference>
<name>A0A8K1FME8_PYTOL</name>
<dbReference type="AlphaFoldDB" id="A0A8K1FME8"/>
<dbReference type="InterPro" id="IPR055392">
    <property type="entry name" value="BROMI_C"/>
</dbReference>
<keyword evidence="4" id="KW-1185">Reference proteome</keyword>
<reference evidence="3" key="1">
    <citation type="submission" date="2019-03" db="EMBL/GenBank/DDBJ databases">
        <title>Long read genome sequence of the mycoparasitic Pythium oligandrum ATCC 38472 isolated from sugarbeet rhizosphere.</title>
        <authorList>
            <person name="Gaulin E."/>
        </authorList>
    </citation>
    <scope>NUCLEOTIDE SEQUENCE</scope>
    <source>
        <strain evidence="3">ATCC 38472_TT</strain>
    </source>
</reference>
<comment type="caution">
    <text evidence="3">The sequence shown here is derived from an EMBL/GenBank/DDBJ whole genome shotgun (WGS) entry which is preliminary data.</text>
</comment>
<dbReference type="Gene3D" id="1.10.472.80">
    <property type="entry name" value="Ypt/Rab-GAP domain of gyp1p, domain 3"/>
    <property type="match status" value="1"/>
</dbReference>
<sequence>MRPLAGAMEALLLTHRAFIDDSLRPLHEDTSLQEMVDELQRRVLTMREQEPATWQLHVVAYIREFLHKRLAEALYEHEDETSTSVLQANVLEQLRAELEKDMGRITEMIGDMDGKDDEEESLQETDDATLPLFMRAFWKKAVRVVDDVTQATEALPFDTDNRLDDYASCEAIAFDDLQSNCGSANSAPSIDDIPSLLQKLRNVDSNEQGAVFQSLREIHVMEFIHCVGHFSSTVSEVLCLCVHQDTELASSAMALLYAILNNVEDGIQFSEIFVAVVKFVGTTFSQGRLSLDKRDASSQNKSHAKIVNVYRLLHLVLSRLPYHWIHLSPEKLTLLLYLAFNLLMLELPADDSKRVMSPSTVLSMLDERGEWFSKWTYKIPSRSQLFTTLEELNFVDSVMLKLSRFRPLDRAGDQHRHVHAIDASVFRNALSIMSNIAGFQHGRRMLTRWSYSRSLYLSKFQIDWIRCSGDSEFETRPTENDRLFRNVRNENGTNNDSDVDVEETEPLGDKILDALWMTNVVARLLDTKQIEDEDNRIEDILRDLSKYAPDAQELFMSSLEIVETCLTLTQYSGPHQHNECELEETDPWLPFRHVFLGSDEVQAKLGQIKAAASTNLELAIALHSRLEECPHALRSEVRALSILYGVSSTQYASALLVDPSVSGLSGFLVDVITRHISHKCNATPVTEDLCTAGMLLLSATIRCIPAMTKCYDTLLENQVISLLRADGDDSMSACSFLAGEIESSLRSVGGFGEGPLSHVLFEFEAKSNEAEMGHSSGAKPSFQLSESVRFTMNQILTVTNEAVTRQTPIDIVLLSQTTWELISDVEKTLNSSCSPLLDASTDLTKRMARIVHAIVMSGQSKLERGVQATAALNPSFPTDGERKLMNIYYKDYCQKLGLTASPTTFHLLVKTFGKSATDCFAVSILMLLGQEYSDQEIISFLRHCSQSPSCDHLWPALEPSKDKIPVTVYIAQAVELILEKELPQIFPLLAQCHCTVLMLVTRWLTQCYWNYFTWENIVLMVHLNFVYGTEFQVYLLVAVFKHIEPAIQRTVGRHNQDPMSALVALLQRPIQGFRFTPWRQLFLRLRSEYQDQVESILSRT</sequence>
<feature type="domain" description="BROMI C-terminal Rab TBC-like" evidence="2">
    <location>
        <begin position="907"/>
        <end position="1093"/>
    </location>
</feature>
<evidence type="ECO:0000313" key="4">
    <source>
        <dbReference type="Proteomes" id="UP000794436"/>
    </source>
</evidence>
<dbReference type="Pfam" id="PF23440">
    <property type="entry name" value="BROMI_C"/>
    <property type="match status" value="1"/>
</dbReference>
<evidence type="ECO:0000259" key="1">
    <source>
        <dbReference type="Pfam" id="PF14961"/>
    </source>
</evidence>
<organism evidence="3 4">
    <name type="scientific">Pythium oligandrum</name>
    <name type="common">Mycoparasitic fungus</name>
    <dbReference type="NCBI Taxonomy" id="41045"/>
    <lineage>
        <taxon>Eukaryota</taxon>
        <taxon>Sar</taxon>
        <taxon>Stramenopiles</taxon>
        <taxon>Oomycota</taxon>
        <taxon>Peronosporomycetes</taxon>
        <taxon>Pythiales</taxon>
        <taxon>Pythiaceae</taxon>
        <taxon>Pythium</taxon>
    </lineage>
</organism>
<dbReference type="Proteomes" id="UP000794436">
    <property type="component" value="Unassembled WGS sequence"/>
</dbReference>
<feature type="domain" description="BROMI middle region" evidence="1">
    <location>
        <begin position="269"/>
        <end position="391"/>
    </location>
</feature>
<evidence type="ECO:0008006" key="5">
    <source>
        <dbReference type="Google" id="ProtNLM"/>
    </source>
</evidence>
<dbReference type="InterPro" id="IPR032735">
    <property type="entry name" value="BROMI_M"/>
</dbReference>